<dbReference type="InterPro" id="IPR023614">
    <property type="entry name" value="Porin_dom_sf"/>
</dbReference>
<keyword evidence="2" id="KW-0813">Transport</keyword>
<accession>A0A5E7A7D2</accession>
<dbReference type="GO" id="GO:0015288">
    <property type="term" value="F:porin activity"/>
    <property type="evidence" value="ECO:0007669"/>
    <property type="project" value="TreeGrafter"/>
</dbReference>
<sequence precursor="true">MTRTSPVKPALLSTLGCLLVGPVPAFADFIADGHGALNVRNFYFNNDYRNQSGPQGQSKIREWGNGFMLDLKSGYTDGDLGFGLDALGTLGVRLDGGAGNHRGSSMFPDDSDGAAVHEFSRLGVTVKAKFSNTELKAGTLQPKLPILISNDGRLLPQTFEGAMLTSKVLDSLTLVGGRINEATGRASTNDAGLAVAGGRRESHDFSFAGADYQFNKQLLLQYYHAKLENYYDQDFLGLTHTFPIIEGQTFKTDLRYFRTRAEGKNGSAEGRAAGYTLSGYGDTPGRIDNDTWAAMLTYNVGGHSLMGGYQRVSAGSNFTQLNQASTGEGAAGASTYLPTDRFVSSFLRAGEDTAFGMYSYNFVASGLPGLTASIGYYHGTNIKQSGAPDAREWERDIIVDYVIQSGWLQGLGLGLRNAMLRSGVPSDGAQDQTRLGMTYTLALF</sequence>
<name>A0A5E7A7D2_PSEFL</name>
<dbReference type="InterPro" id="IPR005318">
    <property type="entry name" value="OM_porin_bac"/>
</dbReference>
<keyword evidence="3 4" id="KW-0732">Signal</keyword>
<dbReference type="PANTHER" id="PTHR34596">
    <property type="entry name" value="CHITOPORIN"/>
    <property type="match status" value="1"/>
</dbReference>
<dbReference type="Pfam" id="PF03573">
    <property type="entry name" value="OprD"/>
    <property type="match status" value="1"/>
</dbReference>
<dbReference type="GO" id="GO:0016020">
    <property type="term" value="C:membrane"/>
    <property type="evidence" value="ECO:0007669"/>
    <property type="project" value="InterPro"/>
</dbReference>
<dbReference type="EMBL" id="CABVIB010000002">
    <property type="protein sequence ID" value="VVN71373.1"/>
    <property type="molecule type" value="Genomic_DNA"/>
</dbReference>
<evidence type="ECO:0000313" key="6">
    <source>
        <dbReference type="Proteomes" id="UP000326018"/>
    </source>
</evidence>
<feature type="signal peptide" evidence="4">
    <location>
        <begin position="1"/>
        <end position="27"/>
    </location>
</feature>
<dbReference type="AlphaFoldDB" id="A0A5E7A7D2"/>
<evidence type="ECO:0000256" key="1">
    <source>
        <dbReference type="ARBA" id="ARBA00009075"/>
    </source>
</evidence>
<dbReference type="Gene3D" id="2.40.160.10">
    <property type="entry name" value="Porin"/>
    <property type="match status" value="1"/>
</dbReference>
<protein>
    <submittedName>
        <fullName evidence="5">Porin-like protein NicP</fullName>
    </submittedName>
</protein>
<dbReference type="Proteomes" id="UP000326018">
    <property type="component" value="Unassembled WGS sequence"/>
</dbReference>
<comment type="similarity">
    <text evidence="1">Belongs to the outer membrane porin (Opr) (TC 1.B.25) family.</text>
</comment>
<dbReference type="RefSeq" id="WP_150700744.1">
    <property type="nucleotide sequence ID" value="NZ_CABVIB010000002.1"/>
</dbReference>
<evidence type="ECO:0000313" key="5">
    <source>
        <dbReference type="EMBL" id="VVN71373.1"/>
    </source>
</evidence>
<feature type="chain" id="PRO_5023096447" evidence="4">
    <location>
        <begin position="28"/>
        <end position="444"/>
    </location>
</feature>
<evidence type="ECO:0000256" key="3">
    <source>
        <dbReference type="ARBA" id="ARBA00022729"/>
    </source>
</evidence>
<reference evidence="5 6" key="1">
    <citation type="submission" date="2019-09" db="EMBL/GenBank/DDBJ databases">
        <authorList>
            <person name="Chandra G."/>
            <person name="Truman W A."/>
        </authorList>
    </citation>
    <scope>NUCLEOTIDE SEQUENCE [LARGE SCALE GENOMIC DNA]</scope>
    <source>
        <strain evidence="5">PS712</strain>
    </source>
</reference>
<organism evidence="5 6">
    <name type="scientific">Pseudomonas fluorescens</name>
    <dbReference type="NCBI Taxonomy" id="294"/>
    <lineage>
        <taxon>Bacteria</taxon>
        <taxon>Pseudomonadati</taxon>
        <taxon>Pseudomonadota</taxon>
        <taxon>Gammaproteobacteria</taxon>
        <taxon>Pseudomonadales</taxon>
        <taxon>Pseudomonadaceae</taxon>
        <taxon>Pseudomonas</taxon>
    </lineage>
</organism>
<gene>
    <name evidence="5" type="primary">nicP_2</name>
    <name evidence="5" type="ORF">PS712_00432</name>
</gene>
<evidence type="ECO:0000256" key="2">
    <source>
        <dbReference type="ARBA" id="ARBA00022448"/>
    </source>
</evidence>
<proteinExistence type="inferred from homology"/>
<dbReference type="OrthoDB" id="6759120at2"/>
<dbReference type="PANTHER" id="PTHR34596:SF2">
    <property type="entry name" value="CHITOPORIN"/>
    <property type="match status" value="1"/>
</dbReference>
<evidence type="ECO:0000256" key="4">
    <source>
        <dbReference type="SAM" id="SignalP"/>
    </source>
</evidence>